<dbReference type="EMBL" id="CP120997">
    <property type="protein sequence ID" value="WLQ35961.1"/>
    <property type="molecule type" value="Genomic_DNA"/>
</dbReference>
<dbReference type="PROSITE" id="PS50231">
    <property type="entry name" value="RICIN_B_LECTIN"/>
    <property type="match status" value="1"/>
</dbReference>
<dbReference type="SMART" id="SM00220">
    <property type="entry name" value="S_TKc"/>
    <property type="match status" value="1"/>
</dbReference>
<sequence>MAGARIDALGGDDPVTLGPYRLLGRLASGGMGRIYLARGGGRGLVAVKTLLAEGRVGETDRRRFAREVALAQRVDSAFTARVRDADPDARWPWMAIDYIAAPPLSELVRCCGVLPASAVRWIAAGTAQALVTLHEAGIVHRDVKPQNVLLPLDGPRVIDFGISHASDLTLTNLTLGTIAFTSPEQARGEESTAASDVYSLGATLFLLATGRPPYRTDGDTLRLLARVQRCQLDLAGLPKELVQTIRPCLAVQPRHRPAPAELLARFRRQQAGLPTTTSGTRWLPPRWTGLIDAYAAQGREWAGGRSTDPAGAAPTLVQRTRPAAQPPPTLVHSPERRARAARDRTRREMAALAELAARQRAEQAEREEAEREQAELLAQRQAERDERERAEAARREAERAERARAAQERADRERAERERVERERAERERAAALRRAEQERAARRQAARARTASPASPVPPGPGAPSPRTGSPAAASALGWLLVVAAVIALVAWQPWEKAGGGSASGSAASGSVTSGSDLDTHGDDKAGAAPDTDTDTDSDSDNSDADTDTATEEPTPTPTRRPTSPAPKPTPKPKPTMDATDRAFAAVHAGDCLNVYNDGYDNMSASRPIRVSCGASNAYMHVSRVSTRSGASSSCDTGAGFTWWSRTGDDGVVRTLCLDRVYRAGQCFPAKVNGATNADLTVVWSCDASKVPKAGQSILRITGFYRAPKAGQNWTCPSGPGERFWYWQVNQGRSIICASAA</sequence>
<dbReference type="Gene3D" id="1.10.510.10">
    <property type="entry name" value="Transferase(Phosphotransferase) domain 1"/>
    <property type="match status" value="1"/>
</dbReference>
<dbReference type="Proteomes" id="UP001239522">
    <property type="component" value="Chromosome"/>
</dbReference>
<feature type="compositionally biased region" description="Basic and acidic residues" evidence="6">
    <location>
        <begin position="357"/>
        <end position="374"/>
    </location>
</feature>
<evidence type="ECO:0000313" key="9">
    <source>
        <dbReference type="Proteomes" id="UP001239522"/>
    </source>
</evidence>
<dbReference type="Pfam" id="PF00069">
    <property type="entry name" value="Pkinase"/>
    <property type="match status" value="1"/>
</dbReference>
<evidence type="ECO:0000256" key="5">
    <source>
        <dbReference type="ARBA" id="ARBA00022840"/>
    </source>
</evidence>
<keyword evidence="2 8" id="KW-0808">Transferase</keyword>
<feature type="region of interest" description="Disordered" evidence="6">
    <location>
        <begin position="319"/>
        <end position="473"/>
    </location>
</feature>
<evidence type="ECO:0000256" key="2">
    <source>
        <dbReference type="ARBA" id="ARBA00022679"/>
    </source>
</evidence>
<feature type="compositionally biased region" description="Acidic residues" evidence="6">
    <location>
        <begin position="533"/>
        <end position="552"/>
    </location>
</feature>
<dbReference type="CDD" id="cd14014">
    <property type="entry name" value="STKc_PknB_like"/>
    <property type="match status" value="1"/>
</dbReference>
<dbReference type="InterPro" id="IPR008271">
    <property type="entry name" value="Ser/Thr_kinase_AS"/>
</dbReference>
<feature type="compositionally biased region" description="Basic and acidic residues" evidence="6">
    <location>
        <begin position="333"/>
        <end position="349"/>
    </location>
</feature>
<keyword evidence="9" id="KW-1185">Reference proteome</keyword>
<dbReference type="RefSeq" id="WP_306056938.1">
    <property type="nucleotide sequence ID" value="NZ_CP120997.1"/>
</dbReference>
<feature type="domain" description="Protein kinase" evidence="7">
    <location>
        <begin position="20"/>
        <end position="273"/>
    </location>
</feature>
<evidence type="ECO:0000256" key="6">
    <source>
        <dbReference type="SAM" id="MobiDB-lite"/>
    </source>
</evidence>
<protein>
    <recommendedName>
        <fullName evidence="1">non-specific serine/threonine protein kinase</fullName>
        <ecNumber evidence="1">2.7.11.1</ecNumber>
    </recommendedName>
</protein>
<gene>
    <name evidence="8" type="ORF">P8A18_22145</name>
</gene>
<dbReference type="Gene3D" id="3.30.200.20">
    <property type="entry name" value="Phosphorylase Kinase, domain 1"/>
    <property type="match status" value="1"/>
</dbReference>
<feature type="compositionally biased region" description="Pro residues" evidence="6">
    <location>
        <begin position="456"/>
        <end position="465"/>
    </location>
</feature>
<dbReference type="PROSITE" id="PS50011">
    <property type="entry name" value="PROTEIN_KINASE_DOM"/>
    <property type="match status" value="1"/>
</dbReference>
<dbReference type="PANTHER" id="PTHR43671">
    <property type="entry name" value="SERINE/THREONINE-PROTEIN KINASE NEK"/>
    <property type="match status" value="1"/>
</dbReference>
<keyword evidence="4 8" id="KW-0418">Kinase</keyword>
<feature type="compositionally biased region" description="Pro residues" evidence="6">
    <location>
        <begin position="556"/>
        <end position="575"/>
    </location>
</feature>
<dbReference type="PANTHER" id="PTHR43671:SF13">
    <property type="entry name" value="SERINE_THREONINE-PROTEIN KINASE NEK2"/>
    <property type="match status" value="1"/>
</dbReference>
<accession>A0ABY9HN34</accession>
<organism evidence="8 9">
    <name type="scientific">Streptomyces castrisilvae</name>
    <dbReference type="NCBI Taxonomy" id="3033811"/>
    <lineage>
        <taxon>Bacteria</taxon>
        <taxon>Bacillati</taxon>
        <taxon>Actinomycetota</taxon>
        <taxon>Actinomycetes</taxon>
        <taxon>Kitasatosporales</taxon>
        <taxon>Streptomycetaceae</taxon>
        <taxon>Streptomyces</taxon>
    </lineage>
</organism>
<dbReference type="GO" id="GO:0004674">
    <property type="term" value="F:protein serine/threonine kinase activity"/>
    <property type="evidence" value="ECO:0007669"/>
    <property type="project" value="UniProtKB-EC"/>
</dbReference>
<feature type="region of interest" description="Disordered" evidence="6">
    <location>
        <begin position="498"/>
        <end position="579"/>
    </location>
</feature>
<evidence type="ECO:0000256" key="1">
    <source>
        <dbReference type="ARBA" id="ARBA00012513"/>
    </source>
</evidence>
<dbReference type="SUPFAM" id="SSF56112">
    <property type="entry name" value="Protein kinase-like (PK-like)"/>
    <property type="match status" value="1"/>
</dbReference>
<evidence type="ECO:0000256" key="3">
    <source>
        <dbReference type="ARBA" id="ARBA00022741"/>
    </source>
</evidence>
<dbReference type="InterPro" id="IPR050660">
    <property type="entry name" value="NEK_Ser/Thr_kinase"/>
</dbReference>
<dbReference type="PROSITE" id="PS00108">
    <property type="entry name" value="PROTEIN_KINASE_ST"/>
    <property type="match status" value="1"/>
</dbReference>
<evidence type="ECO:0000259" key="7">
    <source>
        <dbReference type="PROSITE" id="PS50011"/>
    </source>
</evidence>
<feature type="compositionally biased region" description="Low complexity" evidence="6">
    <location>
        <begin position="505"/>
        <end position="517"/>
    </location>
</feature>
<evidence type="ECO:0000313" key="8">
    <source>
        <dbReference type="EMBL" id="WLQ35961.1"/>
    </source>
</evidence>
<feature type="compositionally biased region" description="Basic and acidic residues" evidence="6">
    <location>
        <begin position="381"/>
        <end position="442"/>
    </location>
</feature>
<name>A0ABY9HN34_9ACTN</name>
<dbReference type="InterPro" id="IPR011009">
    <property type="entry name" value="Kinase-like_dom_sf"/>
</dbReference>
<reference evidence="8 9" key="1">
    <citation type="submission" date="2023-03" db="EMBL/GenBank/DDBJ databases">
        <title>Isolation and description of six Streptomyces strains from soil environments, able to metabolize different microbial glucans.</title>
        <authorList>
            <person name="Widen T."/>
            <person name="Larsbrink J."/>
        </authorList>
    </citation>
    <scope>NUCLEOTIDE SEQUENCE [LARGE SCALE GENOMIC DNA]</scope>
    <source>
        <strain evidence="8 9">Mut1</strain>
    </source>
</reference>
<dbReference type="InterPro" id="IPR000719">
    <property type="entry name" value="Prot_kinase_dom"/>
</dbReference>
<keyword evidence="3" id="KW-0547">Nucleotide-binding</keyword>
<proteinExistence type="predicted"/>
<evidence type="ECO:0000256" key="4">
    <source>
        <dbReference type="ARBA" id="ARBA00022777"/>
    </source>
</evidence>
<dbReference type="EC" id="2.7.11.1" evidence="1"/>
<keyword evidence="5" id="KW-0067">ATP-binding</keyword>